<dbReference type="OrthoDB" id="330874at2"/>
<reference evidence="1" key="1">
    <citation type="journal article" date="2019" name="PLoS Negl. Trop. Dis.">
        <title>Revisiting the worldwide diversity of Leptospira species in the environment.</title>
        <authorList>
            <person name="Vincent A.T."/>
            <person name="Schiettekatte O."/>
            <person name="Bourhy P."/>
            <person name="Veyrier F.J."/>
            <person name="Picardeau M."/>
        </authorList>
    </citation>
    <scope>NUCLEOTIDE SEQUENCE [LARGE SCALE GENOMIC DNA]</scope>
    <source>
        <strain evidence="1">201702692</strain>
    </source>
</reference>
<organism evidence="1 2">
    <name type="scientific">Leptospira perdikensis</name>
    <dbReference type="NCBI Taxonomy" id="2484948"/>
    <lineage>
        <taxon>Bacteria</taxon>
        <taxon>Pseudomonadati</taxon>
        <taxon>Spirochaetota</taxon>
        <taxon>Spirochaetia</taxon>
        <taxon>Leptospirales</taxon>
        <taxon>Leptospiraceae</taxon>
        <taxon>Leptospira</taxon>
    </lineage>
</organism>
<accession>A0A4R9J9X1</accession>
<dbReference type="AlphaFoldDB" id="A0A4R9J9X1"/>
<sequence length="129" mass="14875">MIDLASANTYNEQRARSSWISLTDPIKTGLLIDAETEIEYHPSYNIPAEEKSNSRYIAAVTELAFHKLSIKDTPGPNVKRIKQSRYEEEYFESKSSFENTMHWPPIVVSMLSPWLVKVSLRVQTIRNDN</sequence>
<evidence type="ECO:0000313" key="2">
    <source>
        <dbReference type="Proteomes" id="UP000298125"/>
    </source>
</evidence>
<evidence type="ECO:0000313" key="1">
    <source>
        <dbReference type="EMBL" id="TGL35616.1"/>
    </source>
</evidence>
<dbReference type="RefSeq" id="WP_135581193.1">
    <property type="nucleotide sequence ID" value="NZ_RQGA01000018.1"/>
</dbReference>
<keyword evidence="2" id="KW-1185">Reference proteome</keyword>
<proteinExistence type="predicted"/>
<name>A0A4R9J9X1_9LEPT</name>
<gene>
    <name evidence="1" type="ORF">EHQ49_17725</name>
</gene>
<protein>
    <submittedName>
        <fullName evidence="1">Uncharacterized protein</fullName>
    </submittedName>
</protein>
<comment type="caution">
    <text evidence="1">The sequence shown here is derived from an EMBL/GenBank/DDBJ whole genome shotgun (WGS) entry which is preliminary data.</text>
</comment>
<dbReference type="EMBL" id="RQGA01000018">
    <property type="protein sequence ID" value="TGL35616.1"/>
    <property type="molecule type" value="Genomic_DNA"/>
</dbReference>
<dbReference type="Proteomes" id="UP000298125">
    <property type="component" value="Unassembled WGS sequence"/>
</dbReference>